<dbReference type="AlphaFoldDB" id="A0A1S8SD20"/>
<feature type="repeat" description="Cell wall-binding" evidence="2">
    <location>
        <begin position="68"/>
        <end position="87"/>
    </location>
</feature>
<dbReference type="InterPro" id="IPR014044">
    <property type="entry name" value="CAP_dom"/>
</dbReference>
<evidence type="ECO:0000259" key="4">
    <source>
        <dbReference type="Pfam" id="PF00188"/>
    </source>
</evidence>
<protein>
    <submittedName>
        <fullName evidence="6">Autolysin</fullName>
        <ecNumber evidence="6">3.5.1.28</ecNumber>
    </submittedName>
    <submittedName>
        <fullName evidence="5">Serine protease</fullName>
    </submittedName>
</protein>
<sequence length="320" mass="36726">MKKTFFTKMTSAVIVAATIATLSPLKASAEWTQNDDRTWSYKEGNKVAKGWKNISNEWYYFNESGRMKTDWTYDKGNWYYLNNSGVMQEGWNNINGIWYYFNNSGEMQIGWIQDNNKWYYMNSNGAMQTGIQNIAGKIYYLDESGKLIESSNGSSQLFSNSGYSGQASAYNSADNDTVDINGLPQLPRNYSISIQAMAENKIFELMNEKRTEAGLKPLVIDNELVQIARYKSNHMIQYNYFDHTTPEGNNWTSWLKAINYEYTTTGENIAYNNYEPVELFNQWWNSPGHKANMMNPSYTKVGIGVISGNDKYMGTQTFSN</sequence>
<dbReference type="GO" id="GO:0006508">
    <property type="term" value="P:proteolysis"/>
    <property type="evidence" value="ECO:0007669"/>
    <property type="project" value="UniProtKB-KW"/>
</dbReference>
<evidence type="ECO:0000313" key="6">
    <source>
        <dbReference type="EMBL" id="OOM63423.1"/>
    </source>
</evidence>
<dbReference type="CDD" id="cd05379">
    <property type="entry name" value="CAP_bacterial"/>
    <property type="match status" value="1"/>
</dbReference>
<dbReference type="InterPro" id="IPR018337">
    <property type="entry name" value="Cell_wall/Cho-bd_repeat"/>
</dbReference>
<feature type="signal peptide" evidence="3">
    <location>
        <begin position="1"/>
        <end position="29"/>
    </location>
</feature>
<keyword evidence="5" id="KW-0645">Protease</keyword>
<dbReference type="Proteomes" id="UP000190973">
    <property type="component" value="Unassembled WGS sequence"/>
</dbReference>
<dbReference type="RefSeq" id="WP_077837757.1">
    <property type="nucleotide sequence ID" value="NZ_JABAGD010000047.1"/>
</dbReference>
<dbReference type="Proteomes" id="UP000587880">
    <property type="component" value="Unassembled WGS sequence"/>
</dbReference>
<feature type="repeat" description="Cell wall-binding" evidence="2">
    <location>
        <begin position="108"/>
        <end position="127"/>
    </location>
</feature>
<dbReference type="GO" id="GO:0008745">
    <property type="term" value="F:N-acetylmuramoyl-L-alanine amidase activity"/>
    <property type="evidence" value="ECO:0007669"/>
    <property type="project" value="UniProtKB-EC"/>
</dbReference>
<dbReference type="GO" id="GO:0008233">
    <property type="term" value="F:peptidase activity"/>
    <property type="evidence" value="ECO:0007669"/>
    <property type="project" value="UniProtKB-KW"/>
</dbReference>
<dbReference type="Pfam" id="PF01473">
    <property type="entry name" value="Choline_bind_1"/>
    <property type="match status" value="1"/>
</dbReference>
<dbReference type="Pfam" id="PF00188">
    <property type="entry name" value="CAP"/>
    <property type="match status" value="1"/>
</dbReference>
<dbReference type="PANTHER" id="PTHR31157">
    <property type="entry name" value="SCP DOMAIN-CONTAINING PROTEIN"/>
    <property type="match status" value="1"/>
</dbReference>
<dbReference type="EC" id="3.5.1.28" evidence="6"/>
<dbReference type="Gene3D" id="2.10.270.10">
    <property type="entry name" value="Cholin Binding"/>
    <property type="match status" value="1"/>
</dbReference>
<reference evidence="5 8" key="2">
    <citation type="submission" date="2020-04" db="EMBL/GenBank/DDBJ databases">
        <authorList>
            <person name="Hitch T.C.A."/>
            <person name="Wylensek D."/>
            <person name="Clavel T."/>
        </authorList>
    </citation>
    <scope>NUCLEOTIDE SEQUENCE [LARGE SCALE GENOMIC DNA]</scope>
    <source>
        <strain evidence="5 8">WB01_NA02</strain>
    </source>
</reference>
<feature type="domain" description="SCP" evidence="4">
    <location>
        <begin position="204"/>
        <end position="312"/>
    </location>
</feature>
<dbReference type="SUPFAM" id="SSF55797">
    <property type="entry name" value="PR-1-like"/>
    <property type="match status" value="1"/>
</dbReference>
<dbReference type="PROSITE" id="PS51170">
    <property type="entry name" value="CW"/>
    <property type="match status" value="4"/>
</dbReference>
<comment type="caution">
    <text evidence="6">The sequence shown here is derived from an EMBL/GenBank/DDBJ whole genome shotgun (WGS) entry which is preliminary data.</text>
</comment>
<reference evidence="6 7" key="1">
    <citation type="submission" date="2016-05" db="EMBL/GenBank/DDBJ databases">
        <title>Microbial solvent formation.</title>
        <authorList>
            <person name="Poehlein A."/>
            <person name="Montoya Solano J.D."/>
            <person name="Flitsch S."/>
            <person name="Krabben P."/>
            <person name="Duerre P."/>
            <person name="Daniel R."/>
        </authorList>
    </citation>
    <scope>NUCLEOTIDE SEQUENCE [LARGE SCALE GENOMIC DNA]</scope>
    <source>
        <strain evidence="6 7">DSM 53</strain>
    </source>
</reference>
<name>A0A1S8SD20_CLOBE</name>
<gene>
    <name evidence="6" type="primary">lytA_2</name>
    <name evidence="6" type="ORF">CLBCK_09870</name>
    <name evidence="5" type="ORF">HF849_20250</name>
</gene>
<organism evidence="6 7">
    <name type="scientific">Clostridium beijerinckii</name>
    <name type="common">Clostridium MP</name>
    <dbReference type="NCBI Taxonomy" id="1520"/>
    <lineage>
        <taxon>Bacteria</taxon>
        <taxon>Bacillati</taxon>
        <taxon>Bacillota</taxon>
        <taxon>Clostridia</taxon>
        <taxon>Eubacteriales</taxon>
        <taxon>Clostridiaceae</taxon>
        <taxon>Clostridium</taxon>
    </lineage>
</organism>
<evidence type="ECO:0000256" key="3">
    <source>
        <dbReference type="SAM" id="SignalP"/>
    </source>
</evidence>
<dbReference type="Gene3D" id="3.40.33.10">
    <property type="entry name" value="CAP"/>
    <property type="match status" value="1"/>
</dbReference>
<feature type="repeat" description="Cell wall-binding" evidence="2">
    <location>
        <begin position="88"/>
        <end position="107"/>
    </location>
</feature>
<dbReference type="EMBL" id="LZZI01000012">
    <property type="protein sequence ID" value="OOM63423.1"/>
    <property type="molecule type" value="Genomic_DNA"/>
</dbReference>
<keyword evidence="6" id="KW-0378">Hydrolase</keyword>
<evidence type="ECO:0000313" key="7">
    <source>
        <dbReference type="Proteomes" id="UP000190973"/>
    </source>
</evidence>
<dbReference type="PANTHER" id="PTHR31157:SF1">
    <property type="entry name" value="SCP DOMAIN-CONTAINING PROTEIN"/>
    <property type="match status" value="1"/>
</dbReference>
<feature type="repeat" description="Cell wall-binding" evidence="2">
    <location>
        <begin position="48"/>
        <end position="67"/>
    </location>
</feature>
<dbReference type="EMBL" id="JABAGD010000047">
    <property type="protein sequence ID" value="NMF07030.1"/>
    <property type="molecule type" value="Genomic_DNA"/>
</dbReference>
<dbReference type="InterPro" id="IPR035940">
    <property type="entry name" value="CAP_sf"/>
</dbReference>
<feature type="chain" id="PRO_5033282771" evidence="3">
    <location>
        <begin position="30"/>
        <end position="320"/>
    </location>
</feature>
<dbReference type="SUPFAM" id="SSF69360">
    <property type="entry name" value="Cell wall binding repeat"/>
    <property type="match status" value="1"/>
</dbReference>
<evidence type="ECO:0000313" key="8">
    <source>
        <dbReference type="Proteomes" id="UP000587880"/>
    </source>
</evidence>
<proteinExistence type="predicted"/>
<dbReference type="Pfam" id="PF19127">
    <property type="entry name" value="Choline_bind_3"/>
    <property type="match status" value="2"/>
</dbReference>
<evidence type="ECO:0000256" key="2">
    <source>
        <dbReference type="PROSITE-ProRule" id="PRU00591"/>
    </source>
</evidence>
<evidence type="ECO:0000313" key="5">
    <source>
        <dbReference type="EMBL" id="NMF07030.1"/>
    </source>
</evidence>
<keyword evidence="3" id="KW-0732">Signal</keyword>
<evidence type="ECO:0000256" key="1">
    <source>
        <dbReference type="ARBA" id="ARBA00022737"/>
    </source>
</evidence>
<accession>A0A1S8SD20</accession>
<keyword evidence="1" id="KW-0677">Repeat</keyword>